<reference evidence="1 2" key="1">
    <citation type="submission" date="2014-04" db="EMBL/GenBank/DDBJ databases">
        <title>Evolutionary Origins and Diversification of the Mycorrhizal Mutualists.</title>
        <authorList>
            <consortium name="DOE Joint Genome Institute"/>
            <consortium name="Mycorrhizal Genomics Consortium"/>
            <person name="Kohler A."/>
            <person name="Kuo A."/>
            <person name="Nagy L.G."/>
            <person name="Floudas D."/>
            <person name="Copeland A."/>
            <person name="Barry K.W."/>
            <person name="Cichocki N."/>
            <person name="Veneault-Fourrey C."/>
            <person name="LaButti K."/>
            <person name="Lindquist E.A."/>
            <person name="Lipzen A."/>
            <person name="Lundell T."/>
            <person name="Morin E."/>
            <person name="Murat C."/>
            <person name="Riley R."/>
            <person name="Ohm R."/>
            <person name="Sun H."/>
            <person name="Tunlid A."/>
            <person name="Henrissat B."/>
            <person name="Grigoriev I.V."/>
            <person name="Hibbett D.S."/>
            <person name="Martin F."/>
        </authorList>
    </citation>
    <scope>NUCLEOTIDE SEQUENCE [LARGE SCALE GENOMIC DNA]</scope>
    <source>
        <strain evidence="1 2">Koide BX008</strain>
    </source>
</reference>
<sequence>MTVVLYREVIWWRALEYKLNKNSLLKWPFEKTASSLLSILYGALRTSKLCWKVLRENLRSFPEQILACLFPHRHDFAQYPTFGSVCEGIKENELS</sequence>
<organism evidence="1 2">
    <name type="scientific">Amanita muscaria (strain Koide BX008)</name>
    <dbReference type="NCBI Taxonomy" id="946122"/>
    <lineage>
        <taxon>Eukaryota</taxon>
        <taxon>Fungi</taxon>
        <taxon>Dikarya</taxon>
        <taxon>Basidiomycota</taxon>
        <taxon>Agaricomycotina</taxon>
        <taxon>Agaricomycetes</taxon>
        <taxon>Agaricomycetidae</taxon>
        <taxon>Agaricales</taxon>
        <taxon>Pluteineae</taxon>
        <taxon>Amanitaceae</taxon>
        <taxon>Amanita</taxon>
    </lineage>
</organism>
<proteinExistence type="predicted"/>
<dbReference type="InParanoid" id="A0A0C2W9M2"/>
<protein>
    <submittedName>
        <fullName evidence="1">Uncharacterized protein</fullName>
    </submittedName>
</protein>
<dbReference type="AlphaFoldDB" id="A0A0C2W9M2"/>
<gene>
    <name evidence="1" type="ORF">M378DRAFT_171218</name>
</gene>
<dbReference type="EMBL" id="KN818354">
    <property type="protein sequence ID" value="KIL57912.1"/>
    <property type="molecule type" value="Genomic_DNA"/>
</dbReference>
<accession>A0A0C2W9M2</accession>
<dbReference type="Proteomes" id="UP000054549">
    <property type="component" value="Unassembled WGS sequence"/>
</dbReference>
<evidence type="ECO:0000313" key="1">
    <source>
        <dbReference type="EMBL" id="KIL57912.1"/>
    </source>
</evidence>
<keyword evidence="2" id="KW-1185">Reference proteome</keyword>
<evidence type="ECO:0000313" key="2">
    <source>
        <dbReference type="Proteomes" id="UP000054549"/>
    </source>
</evidence>
<dbReference type="HOGENOM" id="CLU_2372303_0_0_1"/>
<name>A0A0C2W9M2_AMAMK</name>